<dbReference type="eggNOG" id="KOG0255">
    <property type="taxonomic scope" value="Eukaryota"/>
</dbReference>
<dbReference type="Pfam" id="PF05225">
    <property type="entry name" value="HTH_psq"/>
    <property type="match status" value="1"/>
</dbReference>
<feature type="transmembrane region" description="Helical" evidence="10">
    <location>
        <begin position="1210"/>
        <end position="1237"/>
    </location>
</feature>
<proteinExistence type="inferred from homology"/>
<protein>
    <recommendedName>
        <fullName evidence="15">Major facilitator superfamily (MFS) profile domain-containing protein</fullName>
    </recommendedName>
</protein>
<name>B8M1R1_TALSN</name>
<evidence type="ECO:0000313" key="13">
    <source>
        <dbReference type="EMBL" id="EED22148.1"/>
    </source>
</evidence>
<dbReference type="InParanoid" id="B8M1R1"/>
<dbReference type="Pfam" id="PF07690">
    <property type="entry name" value="MFS_1"/>
    <property type="match status" value="1"/>
</dbReference>
<dbReference type="RefSeq" id="XP_002479111.1">
    <property type="nucleotide sequence ID" value="XM_002479066.1"/>
</dbReference>
<keyword evidence="7 10" id="KW-0472">Membrane</keyword>
<feature type="transmembrane region" description="Helical" evidence="10">
    <location>
        <begin position="990"/>
        <end position="1011"/>
    </location>
</feature>
<dbReference type="PANTHER" id="PTHR23502:SF47">
    <property type="entry name" value="MAJOR FACILITATOR SUPERFAMILY (MFS) PROFILE DOMAIN-CONTAINING PROTEIN-RELATED"/>
    <property type="match status" value="1"/>
</dbReference>
<feature type="transmembrane region" description="Helical" evidence="10">
    <location>
        <begin position="870"/>
        <end position="890"/>
    </location>
</feature>
<evidence type="ECO:0000256" key="6">
    <source>
        <dbReference type="ARBA" id="ARBA00023125"/>
    </source>
</evidence>
<dbReference type="STRING" id="441959.B8M1R1"/>
<evidence type="ECO:0000256" key="7">
    <source>
        <dbReference type="ARBA" id="ARBA00023136"/>
    </source>
</evidence>
<dbReference type="InterPro" id="IPR009057">
    <property type="entry name" value="Homeodomain-like_sf"/>
</dbReference>
<evidence type="ECO:0000256" key="10">
    <source>
        <dbReference type="SAM" id="Phobius"/>
    </source>
</evidence>
<dbReference type="Gene3D" id="1.10.10.60">
    <property type="entry name" value="Homeodomain-like"/>
    <property type="match status" value="1"/>
</dbReference>
<evidence type="ECO:0000313" key="14">
    <source>
        <dbReference type="Proteomes" id="UP000001745"/>
    </source>
</evidence>
<feature type="domain" description="HTH CENPB-type" evidence="12">
    <location>
        <begin position="60"/>
        <end position="129"/>
    </location>
</feature>
<feature type="compositionally biased region" description="Polar residues" evidence="9">
    <location>
        <begin position="733"/>
        <end position="742"/>
    </location>
</feature>
<dbReference type="Gene3D" id="1.20.1250.20">
    <property type="entry name" value="MFS general substrate transporter like domains"/>
    <property type="match status" value="1"/>
</dbReference>
<dbReference type="SMART" id="SM00674">
    <property type="entry name" value="CENPB"/>
    <property type="match status" value="1"/>
</dbReference>
<feature type="domain" description="Major facilitator superfamily (MFS) profile" evidence="11">
    <location>
        <begin position="836"/>
        <end position="1269"/>
    </location>
</feature>
<dbReference type="PROSITE" id="PS50850">
    <property type="entry name" value="MFS"/>
    <property type="match status" value="1"/>
</dbReference>
<dbReference type="Proteomes" id="UP000001745">
    <property type="component" value="Unassembled WGS sequence"/>
</dbReference>
<feature type="region of interest" description="Disordered" evidence="9">
    <location>
        <begin position="692"/>
        <end position="753"/>
    </location>
</feature>
<comment type="similarity">
    <text evidence="3">Belongs to the major facilitator superfamily.</text>
</comment>
<feature type="transmembrane region" description="Helical" evidence="10">
    <location>
        <begin position="1099"/>
        <end position="1123"/>
    </location>
</feature>
<feature type="transmembrane region" description="Helical" evidence="10">
    <location>
        <begin position="902"/>
        <end position="919"/>
    </location>
</feature>
<dbReference type="PANTHER" id="PTHR23502">
    <property type="entry name" value="MAJOR FACILITATOR SUPERFAMILY"/>
    <property type="match status" value="1"/>
</dbReference>
<comment type="subcellular location">
    <subcellularLocation>
        <location evidence="2">Cell membrane</location>
        <topology evidence="2">Multi-pass membrane protein</topology>
    </subcellularLocation>
    <subcellularLocation>
        <location evidence="1">Nucleus</location>
    </subcellularLocation>
</comment>
<gene>
    <name evidence="13" type="ORF">TSTA_093940</name>
</gene>
<feature type="transmembrane region" description="Helical" evidence="10">
    <location>
        <begin position="1243"/>
        <end position="1265"/>
    </location>
</feature>
<dbReference type="GO" id="GO:0003677">
    <property type="term" value="F:DNA binding"/>
    <property type="evidence" value="ECO:0007669"/>
    <property type="project" value="UniProtKB-KW"/>
</dbReference>
<dbReference type="SUPFAM" id="SSF46689">
    <property type="entry name" value="Homeodomain-like"/>
    <property type="match status" value="1"/>
</dbReference>
<dbReference type="InterPro" id="IPR006600">
    <property type="entry name" value="HTH_CenpB_DNA-bd_dom"/>
</dbReference>
<evidence type="ECO:0000256" key="8">
    <source>
        <dbReference type="ARBA" id="ARBA00023242"/>
    </source>
</evidence>
<feature type="transmembrane region" description="Helical" evidence="10">
    <location>
        <begin position="1177"/>
        <end position="1198"/>
    </location>
</feature>
<reference evidence="14" key="1">
    <citation type="journal article" date="2015" name="Genome Announc.">
        <title>Genome sequence of the AIDS-associated pathogen Penicillium marneffei (ATCC18224) and its near taxonomic relative Talaromyces stipitatus (ATCC10500).</title>
        <authorList>
            <person name="Nierman W.C."/>
            <person name="Fedorova-Abrams N.D."/>
            <person name="Andrianopoulos A."/>
        </authorList>
    </citation>
    <scope>NUCLEOTIDE SEQUENCE [LARGE SCALE GENOMIC DNA]</scope>
    <source>
        <strain evidence="14">ATCC 10500 / CBS 375.48 / QM 6759 / NRRL 1006</strain>
    </source>
</reference>
<dbReference type="HOGENOM" id="CLU_006602_0_0_1"/>
<evidence type="ECO:0000256" key="2">
    <source>
        <dbReference type="ARBA" id="ARBA00004651"/>
    </source>
</evidence>
<evidence type="ECO:0000256" key="9">
    <source>
        <dbReference type="SAM" id="MobiDB-lite"/>
    </source>
</evidence>
<dbReference type="GO" id="GO:0022857">
    <property type="term" value="F:transmembrane transporter activity"/>
    <property type="evidence" value="ECO:0007669"/>
    <property type="project" value="InterPro"/>
</dbReference>
<dbReference type="SUPFAM" id="SSF103473">
    <property type="entry name" value="MFS general substrate transporter"/>
    <property type="match status" value="1"/>
</dbReference>
<dbReference type="InterPro" id="IPR004875">
    <property type="entry name" value="DDE_SF_endonuclease_dom"/>
</dbReference>
<dbReference type="EMBL" id="EQ962653">
    <property type="protein sequence ID" value="EED22148.1"/>
    <property type="molecule type" value="Genomic_DNA"/>
</dbReference>
<dbReference type="Pfam" id="PF03221">
    <property type="entry name" value="HTH_Tnp_Tc5"/>
    <property type="match status" value="1"/>
</dbReference>
<feature type="transmembrane region" description="Helical" evidence="10">
    <location>
        <begin position="931"/>
        <end position="952"/>
    </location>
</feature>
<dbReference type="InterPro" id="IPR011701">
    <property type="entry name" value="MFS"/>
</dbReference>
<keyword evidence="4 10" id="KW-0812">Transmembrane</keyword>
<dbReference type="InterPro" id="IPR036259">
    <property type="entry name" value="MFS_trans_sf"/>
</dbReference>
<feature type="transmembrane region" description="Helical" evidence="10">
    <location>
        <begin position="959"/>
        <end position="978"/>
    </location>
</feature>
<evidence type="ECO:0000256" key="5">
    <source>
        <dbReference type="ARBA" id="ARBA00022989"/>
    </source>
</evidence>
<dbReference type="InterPro" id="IPR007889">
    <property type="entry name" value="HTH_Psq"/>
</dbReference>
<dbReference type="CDD" id="cd17323">
    <property type="entry name" value="MFS_Tpo1_MDR_like"/>
    <property type="match status" value="1"/>
</dbReference>
<dbReference type="InterPro" id="IPR020846">
    <property type="entry name" value="MFS_dom"/>
</dbReference>
<dbReference type="PROSITE" id="PS51253">
    <property type="entry name" value="HTH_CENPB"/>
    <property type="match status" value="1"/>
</dbReference>
<dbReference type="Pfam" id="PF03184">
    <property type="entry name" value="DDE_1"/>
    <property type="match status" value="1"/>
</dbReference>
<dbReference type="GO" id="GO:0005634">
    <property type="term" value="C:nucleus"/>
    <property type="evidence" value="ECO:0007669"/>
    <property type="project" value="UniProtKB-SubCell"/>
</dbReference>
<dbReference type="VEuPathDB" id="FungiDB:TSTA_093940"/>
<accession>B8M1R1</accession>
<sequence>MPPIRNKNRKNLDEQEGRILLAISDLQNGRIQRVAQAARIYEIPRTTLQDRLNGIQQRSLVRANSHKLTQYEEESLVKWVLDLDRRGLPPRHSLVREMANYILSQHGKPQVGKNWITKLIKRRPEIDSKFARKYNYERAKCEDPKIIQEHFDRVQAAISEYGILPEDIFNFDETGFAMGLCATAKVITGSDRYAQPKLLQPGNREWVTAIEATNSTGWAVPSYVVFKAKKNVREGWFDDLPDDWRINISDNGWTTDQIGLEWLKTHFIPYINGRTVGKYRMLILDGHGSHLTPEFDHICTENNIIPVCMPPHSSHLLQPLDVGCFAVLKRHYGQLVEQRMRLGFNHIDKMDFLTAFPQARTVAYKAQTIRNSFAATGLVPFNPDRVIQQLNIRLKTPTPPPSRSSNTASSCLQTPQNIRQFIRQSTTINKRINERTESNQNQEINQAVVRLSKAYEMIANDVLLVRKENYDLRAAHEKEKQKRQKSKKQISIEQGVTKEEVQALVQGQVEASHAVTTTTPAEPELPASQAVVRRQYRCSELTNALVVLVVRFLYIILVPLRWSYGVDVFIQAYAPPAVIAESNHKILITSLLRIVYRTSQLRLFFFQFFLPRLPCFGHSISAAYFRINLGSTQQATLFVWVQAGTFVRLSIYHATMQSLLQYRRFGKALEAQLGRSRDKISHLHPQRLDVIETGERFDTEEKDLERGRGGSEEAVSHVYNAESRANQREETETPGSIYSSPPRSEHESTDAADRITKDNIERAALPDDMDLNDLRVVPTHTTVGTTLGRAITGIEIRPRTTIEGGPEFGKVFVVSWESDTDPINPYNWGVTKRIVCTFIISLIGGIVGFASAIDSAIIPQAAAEFGVSEIIEALATGLFMIGFGFGALVAGPFSETLGRNPVYIVTMALYMGFLVGAGASPNIGSQLTCRFFAGLFGATPLVCAGGSLSDIWTPEERVFAFPLFACSAFLGPLLAPLVGDWIGQSSSVSWRWAEWVTLIASGVVLIIVVLVQPETYAPILLGWKAKQLRQITGDKRYRGAIEIRKTPLIVRLGRAMYRPFLMFIQEPILVLFGLYLTMVYIVLFTFLTGYTYIFTEIYGLSQGLTGVCFVGQIVGILSCALFIPLNMHLRKRDIARARALGPDIKVAPESRLYWAMIGGPAVPVSLFWMGWTARPDISIWSPLLASVFFGFGILCVFMTTYQYLMDTYEIYAASALASVTLIRYTTSGAFVAISIPFYENMGVAHTLTILGSLSGVLVIIPYAFYRYGPAIRRRSKFVPE</sequence>
<evidence type="ECO:0000259" key="12">
    <source>
        <dbReference type="PROSITE" id="PS51253"/>
    </source>
</evidence>
<evidence type="ECO:0000256" key="3">
    <source>
        <dbReference type="ARBA" id="ARBA00008335"/>
    </source>
</evidence>
<keyword evidence="14" id="KW-1185">Reference proteome</keyword>
<dbReference type="GO" id="GO:0005886">
    <property type="term" value="C:plasma membrane"/>
    <property type="evidence" value="ECO:0007669"/>
    <property type="project" value="UniProtKB-SubCell"/>
</dbReference>
<feature type="transmembrane region" description="Helical" evidence="10">
    <location>
        <begin position="834"/>
        <end position="858"/>
    </location>
</feature>
<feature type="compositionally biased region" description="Basic and acidic residues" evidence="9">
    <location>
        <begin position="692"/>
        <end position="715"/>
    </location>
</feature>
<keyword evidence="6" id="KW-0238">DNA-binding</keyword>
<dbReference type="OrthoDB" id="4217853at2759"/>
<feature type="transmembrane region" description="Helical" evidence="10">
    <location>
        <begin position="1068"/>
        <end position="1093"/>
    </location>
</feature>
<organism evidence="13 14">
    <name type="scientific">Talaromyces stipitatus (strain ATCC 10500 / CBS 375.48 / QM 6759 / NRRL 1006)</name>
    <name type="common">Penicillium stipitatum</name>
    <dbReference type="NCBI Taxonomy" id="441959"/>
    <lineage>
        <taxon>Eukaryota</taxon>
        <taxon>Fungi</taxon>
        <taxon>Dikarya</taxon>
        <taxon>Ascomycota</taxon>
        <taxon>Pezizomycotina</taxon>
        <taxon>Eurotiomycetes</taxon>
        <taxon>Eurotiomycetidae</taxon>
        <taxon>Eurotiales</taxon>
        <taxon>Trichocomaceae</taxon>
        <taxon>Talaromyces</taxon>
        <taxon>Talaromyces sect. Talaromyces</taxon>
    </lineage>
</organism>
<keyword evidence="5 10" id="KW-1133">Transmembrane helix</keyword>
<dbReference type="Gene3D" id="3.30.420.10">
    <property type="entry name" value="Ribonuclease H-like superfamily/Ribonuclease H"/>
    <property type="match status" value="1"/>
</dbReference>
<evidence type="ECO:0000256" key="4">
    <source>
        <dbReference type="ARBA" id="ARBA00022692"/>
    </source>
</evidence>
<evidence type="ECO:0000259" key="11">
    <source>
        <dbReference type="PROSITE" id="PS50850"/>
    </source>
</evidence>
<dbReference type="GeneID" id="8103722"/>
<evidence type="ECO:0000256" key="1">
    <source>
        <dbReference type="ARBA" id="ARBA00004123"/>
    </source>
</evidence>
<dbReference type="AlphaFoldDB" id="B8M1R1"/>
<dbReference type="InterPro" id="IPR036397">
    <property type="entry name" value="RNaseH_sf"/>
</dbReference>
<dbReference type="FunFam" id="1.20.1250.20:FF:000082">
    <property type="entry name" value="MFS multidrug transporter, putative"/>
    <property type="match status" value="1"/>
</dbReference>
<feature type="compositionally biased region" description="Basic and acidic residues" evidence="9">
    <location>
        <begin position="743"/>
        <end position="753"/>
    </location>
</feature>
<keyword evidence="8" id="KW-0539">Nucleus</keyword>
<evidence type="ECO:0008006" key="15">
    <source>
        <dbReference type="Google" id="ProtNLM"/>
    </source>
</evidence>